<keyword evidence="4" id="KW-0472">Membrane</keyword>
<comment type="caution">
    <text evidence="5">The sequence shown here is derived from an EMBL/GenBank/DDBJ whole genome shotgun (WGS) entry which is preliminary data.</text>
</comment>
<accession>A0A8S1QLI5</accession>
<dbReference type="AlphaFoldDB" id="A0A8S1QLI5"/>
<keyword evidence="3" id="KW-1015">Disulfide bond</keyword>
<feature type="transmembrane region" description="Helical" evidence="4">
    <location>
        <begin position="194"/>
        <end position="218"/>
    </location>
</feature>
<evidence type="ECO:0008006" key="7">
    <source>
        <dbReference type="Google" id="ProtNLM"/>
    </source>
</evidence>
<organism evidence="5 6">
    <name type="scientific">Paramecium primaurelia</name>
    <dbReference type="NCBI Taxonomy" id="5886"/>
    <lineage>
        <taxon>Eukaryota</taxon>
        <taxon>Sar</taxon>
        <taxon>Alveolata</taxon>
        <taxon>Ciliophora</taxon>
        <taxon>Intramacronucleata</taxon>
        <taxon>Oligohymenophorea</taxon>
        <taxon>Peniculida</taxon>
        <taxon>Parameciidae</taxon>
        <taxon>Paramecium</taxon>
    </lineage>
</organism>
<keyword evidence="4" id="KW-0812">Transmembrane</keyword>
<evidence type="ECO:0000256" key="3">
    <source>
        <dbReference type="ARBA" id="ARBA00023157"/>
    </source>
</evidence>
<evidence type="ECO:0000256" key="4">
    <source>
        <dbReference type="SAM" id="Phobius"/>
    </source>
</evidence>
<keyword evidence="2" id="KW-0677">Repeat</keyword>
<feature type="transmembrane region" description="Helical" evidence="4">
    <location>
        <begin position="128"/>
        <end position="145"/>
    </location>
</feature>
<sequence>MMELQYNQDDLNNIQFDGCYKCQYSCQLECLQCVENKCYQCFDGWKLIDYSCYHYFGDGQVSSMEQFDDGNYDSGDGCFECKYQCIQYCNTCINKIHIKFVNSTTNYIIINVNQYVEMNLLLLDQKNVQMVMIFLMMVVLIVNFSVENNVKLVLLEHVQSASKDIQLQIIIAKLIIKLTPLLKKIKKCQINVEMLFILIMKNVMMIMNLMEMVVLVYVQLNQTGIVTIILDNQVFCSYYTVLKLQYVNQIQSIQYV</sequence>
<keyword evidence="1" id="KW-0732">Signal</keyword>
<dbReference type="NCBIfam" id="TIGR02232">
    <property type="entry name" value="myxo_disulf_rpt"/>
    <property type="match status" value="1"/>
</dbReference>
<dbReference type="Pfam" id="PF13948">
    <property type="entry name" value="DUF4215"/>
    <property type="match status" value="1"/>
</dbReference>
<evidence type="ECO:0000313" key="6">
    <source>
        <dbReference type="Proteomes" id="UP000688137"/>
    </source>
</evidence>
<dbReference type="EMBL" id="CAJJDM010000171">
    <property type="protein sequence ID" value="CAD8115365.1"/>
    <property type="molecule type" value="Genomic_DNA"/>
</dbReference>
<reference evidence="5" key="1">
    <citation type="submission" date="2021-01" db="EMBL/GenBank/DDBJ databases">
        <authorList>
            <consortium name="Genoscope - CEA"/>
            <person name="William W."/>
        </authorList>
    </citation>
    <scope>NUCLEOTIDE SEQUENCE</scope>
</reference>
<dbReference type="Proteomes" id="UP000688137">
    <property type="component" value="Unassembled WGS sequence"/>
</dbReference>
<evidence type="ECO:0000256" key="1">
    <source>
        <dbReference type="ARBA" id="ARBA00022729"/>
    </source>
</evidence>
<proteinExistence type="predicted"/>
<dbReference type="InterPro" id="IPR011936">
    <property type="entry name" value="Myxo_disulph_rpt"/>
</dbReference>
<name>A0A8S1QLI5_PARPR</name>
<keyword evidence="4" id="KW-1133">Transmembrane helix</keyword>
<dbReference type="PANTHER" id="PTHR38934:SF6">
    <property type="entry name" value="CHROMOSOME UNDETERMINED SCAFFOLD_176, WHOLE GENOME SHOTGUN SEQUENCE"/>
    <property type="match status" value="1"/>
</dbReference>
<protein>
    <recommendedName>
        <fullName evidence="7">Transmembrane protein</fullName>
    </recommendedName>
</protein>
<evidence type="ECO:0000313" key="5">
    <source>
        <dbReference type="EMBL" id="CAD8115365.1"/>
    </source>
</evidence>
<evidence type="ECO:0000256" key="2">
    <source>
        <dbReference type="ARBA" id="ARBA00022737"/>
    </source>
</evidence>
<keyword evidence="6" id="KW-1185">Reference proteome</keyword>
<dbReference type="PANTHER" id="PTHR38934">
    <property type="entry name" value="HYPHALLY REGULATED CELL WALL PROTEIN 1"/>
    <property type="match status" value="1"/>
</dbReference>
<gene>
    <name evidence="5" type="ORF">PPRIM_AZ9-3.1.T1640012</name>
</gene>